<feature type="domain" description="ABC3 transporter permease C-terminal" evidence="7">
    <location>
        <begin position="270"/>
        <end position="386"/>
    </location>
</feature>
<keyword evidence="5 6" id="KW-0472">Membrane</keyword>
<dbReference type="PANTHER" id="PTHR43738">
    <property type="entry name" value="ABC TRANSPORTER, MEMBRANE PROTEIN"/>
    <property type="match status" value="1"/>
</dbReference>
<dbReference type="InterPro" id="IPR051125">
    <property type="entry name" value="ABC-4/HrtB_transporter"/>
</dbReference>
<proteinExistence type="predicted"/>
<comment type="caution">
    <text evidence="9">The sequence shown here is derived from an EMBL/GenBank/DDBJ whole genome shotgun (WGS) entry which is preliminary data.</text>
</comment>
<feature type="transmembrane region" description="Helical" evidence="6">
    <location>
        <begin position="320"/>
        <end position="342"/>
    </location>
</feature>
<feature type="transmembrane region" description="Helical" evidence="6">
    <location>
        <begin position="263"/>
        <end position="284"/>
    </location>
</feature>
<evidence type="ECO:0000256" key="4">
    <source>
        <dbReference type="ARBA" id="ARBA00022989"/>
    </source>
</evidence>
<dbReference type="Pfam" id="PF02687">
    <property type="entry name" value="FtsX"/>
    <property type="match status" value="1"/>
</dbReference>
<dbReference type="PANTHER" id="PTHR43738:SF3">
    <property type="entry name" value="ABC TRANSPORTER PERMEASE"/>
    <property type="match status" value="1"/>
</dbReference>
<dbReference type="Proteomes" id="UP000292136">
    <property type="component" value="Unassembled WGS sequence"/>
</dbReference>
<feature type="transmembrane region" description="Helical" evidence="6">
    <location>
        <begin position="29"/>
        <end position="53"/>
    </location>
</feature>
<dbReference type="Pfam" id="PF12704">
    <property type="entry name" value="MacB_PCD"/>
    <property type="match status" value="1"/>
</dbReference>
<evidence type="ECO:0000259" key="8">
    <source>
        <dbReference type="Pfam" id="PF12704"/>
    </source>
</evidence>
<dbReference type="InterPro" id="IPR003838">
    <property type="entry name" value="ABC3_permease_C"/>
</dbReference>
<comment type="subcellular location">
    <subcellularLocation>
        <location evidence="1">Cell membrane</location>
        <topology evidence="1">Multi-pass membrane protein</topology>
    </subcellularLocation>
</comment>
<accession>A0ABY0IKX9</accession>
<evidence type="ECO:0000256" key="6">
    <source>
        <dbReference type="SAM" id="Phobius"/>
    </source>
</evidence>
<feature type="transmembrane region" description="Helical" evidence="6">
    <location>
        <begin position="348"/>
        <end position="376"/>
    </location>
</feature>
<keyword evidence="3 6" id="KW-0812">Transmembrane</keyword>
<organism evidence="9 10">
    <name type="scientific">Azospira oryzae</name>
    <dbReference type="NCBI Taxonomy" id="146939"/>
    <lineage>
        <taxon>Bacteria</taxon>
        <taxon>Pseudomonadati</taxon>
        <taxon>Pseudomonadota</taxon>
        <taxon>Betaproteobacteria</taxon>
        <taxon>Rhodocyclales</taxon>
        <taxon>Rhodocyclaceae</taxon>
        <taxon>Azospira</taxon>
    </lineage>
</organism>
<evidence type="ECO:0000256" key="5">
    <source>
        <dbReference type="ARBA" id="ARBA00023136"/>
    </source>
</evidence>
<evidence type="ECO:0000313" key="9">
    <source>
        <dbReference type="EMBL" id="RZT75842.1"/>
    </source>
</evidence>
<gene>
    <name evidence="9" type="ORF">EV678_3029</name>
</gene>
<evidence type="ECO:0000256" key="3">
    <source>
        <dbReference type="ARBA" id="ARBA00022692"/>
    </source>
</evidence>
<name>A0ABY0IKX9_9RHOO</name>
<feature type="domain" description="MacB-like periplasmic core" evidence="8">
    <location>
        <begin position="28"/>
        <end position="233"/>
    </location>
</feature>
<keyword evidence="2" id="KW-1003">Cell membrane</keyword>
<evidence type="ECO:0000256" key="2">
    <source>
        <dbReference type="ARBA" id="ARBA00022475"/>
    </source>
</evidence>
<keyword evidence="10" id="KW-1185">Reference proteome</keyword>
<dbReference type="EMBL" id="SHKM01000003">
    <property type="protein sequence ID" value="RZT75842.1"/>
    <property type="molecule type" value="Genomic_DNA"/>
</dbReference>
<keyword evidence="4 6" id="KW-1133">Transmembrane helix</keyword>
<evidence type="ECO:0000313" key="10">
    <source>
        <dbReference type="Proteomes" id="UP000292136"/>
    </source>
</evidence>
<dbReference type="InterPro" id="IPR025857">
    <property type="entry name" value="MacB_PCD"/>
</dbReference>
<protein>
    <submittedName>
        <fullName evidence="9">ABC transport system permease protein</fullName>
    </submittedName>
</protein>
<sequence length="394" mass="43154">MQYLPESPVLFILLNLVLRNAFRHKLRTLLTLVGLMVAVLSFGLLSTVVDAWYAGAEGASNARLVTRNSISLVFPLPLTYKQKIRQIDGVKAITTANWFGGIYKEPKNFFPQFAVDPNYLELYPEYLLSDDERTAFARDRKGAIVGRKLAAQYGFKVGDVVQLKGTIFPGTWEFVIRGIYTGRDAKTDVAQMLFHWDYLNEVAKVRYPRRQNQVGVYVVTIDDPGRAAELSRLIDAEFRNSAAETLTETEKAFQLSFVSMTEAIVVAIRIVSYVVIAIILAVMANTMAMTVRERTSEYATLKALGFGPGFVRGLIFGESVAIAAIGGGLGIALTFPAAAAFAQAMGTLFPIFFVSGTTVLLQAACALGVGLIAAWFPSRRAARIPIVEGLRSVA</sequence>
<evidence type="ECO:0000259" key="7">
    <source>
        <dbReference type="Pfam" id="PF02687"/>
    </source>
</evidence>
<reference evidence="9 10" key="1">
    <citation type="submission" date="2019-02" db="EMBL/GenBank/DDBJ databases">
        <title>Genomic Encyclopedia of Type Strains, Phase IV (KMG-IV): sequencing the most valuable type-strain genomes for metagenomic binning, comparative biology and taxonomic classification.</title>
        <authorList>
            <person name="Goeker M."/>
        </authorList>
    </citation>
    <scope>NUCLEOTIDE SEQUENCE [LARGE SCALE GENOMIC DNA]</scope>
    <source>
        <strain evidence="9 10">DSM 21223</strain>
    </source>
</reference>
<evidence type="ECO:0000256" key="1">
    <source>
        <dbReference type="ARBA" id="ARBA00004651"/>
    </source>
</evidence>